<dbReference type="GO" id="GO:0006355">
    <property type="term" value="P:regulation of DNA-templated transcription"/>
    <property type="evidence" value="ECO:0007669"/>
    <property type="project" value="InterPro"/>
</dbReference>
<protein>
    <submittedName>
        <fullName evidence="1">Uncharacterized protein</fullName>
    </submittedName>
</protein>
<keyword evidence="2" id="KW-1185">Reference proteome</keyword>
<accession>A0A3D8JA61</accession>
<dbReference type="EMBL" id="NXLX01000002">
    <property type="protein sequence ID" value="RDU74377.1"/>
    <property type="molecule type" value="Genomic_DNA"/>
</dbReference>
<name>A0A3D8JA61_9HELI</name>
<organism evidence="1 2">
    <name type="scientific">Helicobacter anseris</name>
    <dbReference type="NCBI Taxonomy" id="375926"/>
    <lineage>
        <taxon>Bacteria</taxon>
        <taxon>Pseudomonadati</taxon>
        <taxon>Campylobacterota</taxon>
        <taxon>Epsilonproteobacteria</taxon>
        <taxon>Campylobacterales</taxon>
        <taxon>Helicobacteraceae</taxon>
        <taxon>Helicobacter</taxon>
    </lineage>
</organism>
<proteinExistence type="predicted"/>
<reference evidence="1 2" key="1">
    <citation type="submission" date="2018-04" db="EMBL/GenBank/DDBJ databases">
        <title>Novel Campyloabacter and Helicobacter Species and Strains.</title>
        <authorList>
            <person name="Mannion A.J."/>
            <person name="Shen Z."/>
            <person name="Fox J.G."/>
        </authorList>
    </citation>
    <scope>NUCLEOTIDE SEQUENCE [LARGE SCALE GENOMIC DNA]</scope>
    <source>
        <strain evidence="1 2">MIT 04-9362</strain>
    </source>
</reference>
<evidence type="ECO:0000313" key="1">
    <source>
        <dbReference type="EMBL" id="RDU74377.1"/>
    </source>
</evidence>
<dbReference type="RefSeq" id="WP_115578432.1">
    <property type="nucleotide sequence ID" value="NZ_NXLX01000002.1"/>
</dbReference>
<dbReference type="AlphaFoldDB" id="A0A3D8JA61"/>
<dbReference type="Proteomes" id="UP000256695">
    <property type="component" value="Unassembled WGS sequence"/>
</dbReference>
<sequence length="64" mass="7590">MKTARERLKEKGSQKKERIAISIIITPEELEILKQHALKEGRNKSNAFKNIIRDFLDKQQEELR</sequence>
<gene>
    <name evidence="1" type="ORF">CQA57_01305</name>
</gene>
<evidence type="ECO:0000313" key="2">
    <source>
        <dbReference type="Proteomes" id="UP000256695"/>
    </source>
</evidence>
<comment type="caution">
    <text evidence="1">The sequence shown here is derived from an EMBL/GenBank/DDBJ whole genome shotgun (WGS) entry which is preliminary data.</text>
</comment>